<feature type="region of interest" description="Disordered" evidence="6">
    <location>
        <begin position="483"/>
        <end position="568"/>
    </location>
</feature>
<sequence>MFASTPDTEHVARRPRNNHARPAFSQKTPQRFSGERLTHCPPLPTPSPLKSRTMPTDTLEEDDFFSSPMPRVYPTATLKENTSRPRLHAFEDDDDDDGLFQVAASSTFLPPSSSPMPLRTPVKQTPYAKHLPDRPILSVRTTNSPFMSTAATGTKRKPPAYSFTTPERKHMLTPLSTTSAQQDGDDEFNIFAFDRLTAPKFGVVRTPQTRAETELYLKKQEDSMTRLKIVDRDFSGEEAGYDSGVEMGQSDEVTCMRLFNEGTSSSVGRGKAAAHAAGLSLVTKKSLVKEEEVVESMSPGGHINKRRARSRPVSQELLSAANTPAFKSTQKYAATPHMSASKTTGSIAFPSNSNLRGRRQSNSSSSSVEVGSPRPRTRLTSGSLKSRNQSQASHQRIPLNRLTSASSATLFFGPTIPQPESRAKKQSTGAMSIDEPETSARPGVNSRHSYSGSPNESPWKFAARGSPSDGALDEADLFFNSPPEKSFTFSLTESTPSPTKKQHLEPVEQLPKKYRPRDSGIALDDDISDDDGRPGLMALSSEHGSGSMSSLNSESEGEVLVTPGCAPGPDSGWPGVGIVSLDDELYAGLDGDAGEDAFIIRTLTSGTKPSPPVPGEPQRVPGTPVKRNKTAHLLERPWQSAIATKIGFPGFDAVAQDKKSRPRKSLPAAFPTVGRDLRQRRNALTFNNSMGGMDTENEHENEDEEASPSTRKEARYNGLGIGKPPVPLFARSAGPKFRAPWLMRRTSSGAFSSGSETTTSNNTTPTRATVKDLQLHVPPVESPLKKTCQLSSSQCSSQSTSTSGTSTVANSPIVEAVARRCPATEGPQHRRGRSQGQAFDFNKNASPKKGRPRSGHLPGSALRGRPSLPNSEERPGRFEQDFVELEELGRGEFGRVMKVRYNEEGSEETFAVKKSKPFEGVRHRLRLREEVDILKHLSQVASASGLGISHPNVLGYRDSWEEDETLFIQTELCALGNLSNFLWKYGRAYPKLNESRVWKIIAELSSGLSFIHDAGAIHLDLKPANIFVTSDGRFKIGDFGMASIWPRPAPKQDANGIPESTSFEREGDKLYLAPEVLQGKYSKAADIFSFGMTMLEAATNIVVPDQGEAWHRLRHEDFQQVDFGNCSNELVELLKNMMRSDPALRMDAKMVYDHPVVSRAREAMEIARAELGPVFQASALAGVREGWLEEVLGHVEMWDADEGDEAMDLEF</sequence>
<accession>A0A2R6PCI5</accession>
<feature type="compositionally biased region" description="Polar residues" evidence="6">
    <location>
        <begin position="446"/>
        <end position="456"/>
    </location>
</feature>
<evidence type="ECO:0000313" key="8">
    <source>
        <dbReference type="EMBL" id="PSR88595.1"/>
    </source>
</evidence>
<dbReference type="PANTHER" id="PTHR11042">
    <property type="entry name" value="EUKARYOTIC TRANSLATION INITIATION FACTOR 2-ALPHA KINASE EIF2-ALPHA KINASE -RELATED"/>
    <property type="match status" value="1"/>
</dbReference>
<dbReference type="Gene3D" id="3.30.200.20">
    <property type="entry name" value="Phosphorylase Kinase, domain 1"/>
    <property type="match status" value="1"/>
</dbReference>
<reference evidence="8 9" key="1">
    <citation type="submission" date="2018-02" db="EMBL/GenBank/DDBJ databases">
        <title>Genome sequence of the basidiomycete white-rot fungus Phlebia centrifuga.</title>
        <authorList>
            <person name="Granchi Z."/>
            <person name="Peng M."/>
            <person name="de Vries R.P."/>
            <person name="Hilden K."/>
            <person name="Makela M.R."/>
            <person name="Grigoriev I."/>
            <person name="Riley R."/>
        </authorList>
    </citation>
    <scope>NUCLEOTIDE SEQUENCE [LARGE SCALE GENOMIC DNA]</scope>
    <source>
        <strain evidence="8 9">FBCC195</strain>
    </source>
</reference>
<dbReference type="AlphaFoldDB" id="A0A2R6PCI5"/>
<dbReference type="GO" id="GO:0005737">
    <property type="term" value="C:cytoplasm"/>
    <property type="evidence" value="ECO:0007669"/>
    <property type="project" value="TreeGrafter"/>
</dbReference>
<dbReference type="Pfam" id="PF00069">
    <property type="entry name" value="Pkinase"/>
    <property type="match status" value="1"/>
</dbReference>
<feature type="region of interest" description="Disordered" evidence="6">
    <location>
        <begin position="1"/>
        <end position="94"/>
    </location>
</feature>
<evidence type="ECO:0000256" key="2">
    <source>
        <dbReference type="ARBA" id="ARBA00022741"/>
    </source>
</evidence>
<feature type="compositionally biased region" description="Low complexity" evidence="6">
    <location>
        <begin position="351"/>
        <end position="367"/>
    </location>
</feature>
<evidence type="ECO:0000313" key="9">
    <source>
        <dbReference type="Proteomes" id="UP000186601"/>
    </source>
</evidence>
<evidence type="ECO:0000256" key="1">
    <source>
        <dbReference type="ARBA" id="ARBA00022679"/>
    </source>
</evidence>
<dbReference type="InterPro" id="IPR000719">
    <property type="entry name" value="Prot_kinase_dom"/>
</dbReference>
<evidence type="ECO:0000256" key="5">
    <source>
        <dbReference type="PROSITE-ProRule" id="PRU10141"/>
    </source>
</evidence>
<evidence type="ECO:0000256" key="3">
    <source>
        <dbReference type="ARBA" id="ARBA00022777"/>
    </source>
</evidence>
<dbReference type="InterPro" id="IPR050339">
    <property type="entry name" value="CC_SR_Kinase"/>
</dbReference>
<keyword evidence="4 5" id="KW-0067">ATP-binding</keyword>
<dbReference type="PROSITE" id="PS50011">
    <property type="entry name" value="PROTEIN_KINASE_DOM"/>
    <property type="match status" value="1"/>
</dbReference>
<dbReference type="PROSITE" id="PS00107">
    <property type="entry name" value="PROTEIN_KINASE_ATP"/>
    <property type="match status" value="1"/>
</dbReference>
<feature type="compositionally biased region" description="Polar residues" evidence="6">
    <location>
        <begin position="378"/>
        <end position="394"/>
    </location>
</feature>
<dbReference type="EMBL" id="MLYV02000506">
    <property type="protein sequence ID" value="PSR88595.1"/>
    <property type="molecule type" value="Genomic_DNA"/>
</dbReference>
<feature type="region of interest" description="Disordered" evidence="6">
    <location>
        <begin position="604"/>
        <end position="625"/>
    </location>
</feature>
<feature type="region of interest" description="Disordered" evidence="6">
    <location>
        <begin position="328"/>
        <end position="468"/>
    </location>
</feature>
<evidence type="ECO:0000259" key="7">
    <source>
        <dbReference type="PROSITE" id="PS50011"/>
    </source>
</evidence>
<feature type="compositionally biased region" description="Acidic residues" evidence="6">
    <location>
        <begin position="695"/>
        <end position="706"/>
    </location>
</feature>
<gene>
    <name evidence="8" type="ORF">PHLCEN_2v5122</name>
</gene>
<feature type="region of interest" description="Disordered" evidence="6">
    <location>
        <begin position="747"/>
        <end position="768"/>
    </location>
</feature>
<dbReference type="GO" id="GO:0004672">
    <property type="term" value="F:protein kinase activity"/>
    <property type="evidence" value="ECO:0007669"/>
    <property type="project" value="InterPro"/>
</dbReference>
<feature type="region of interest" description="Disordered" evidence="6">
    <location>
        <begin position="794"/>
        <end position="813"/>
    </location>
</feature>
<keyword evidence="3" id="KW-0418">Kinase</keyword>
<evidence type="ECO:0000256" key="6">
    <source>
        <dbReference type="SAM" id="MobiDB-lite"/>
    </source>
</evidence>
<keyword evidence="9" id="KW-1185">Reference proteome</keyword>
<feature type="compositionally biased region" description="Polar residues" evidence="6">
    <location>
        <begin position="487"/>
        <end position="499"/>
    </location>
</feature>
<feature type="compositionally biased region" description="Low complexity" evidence="6">
    <location>
        <begin position="794"/>
        <end position="807"/>
    </location>
</feature>
<dbReference type="Gene3D" id="1.10.510.10">
    <property type="entry name" value="Transferase(Phosphotransferase) domain 1"/>
    <property type="match status" value="1"/>
</dbReference>
<feature type="region of interest" description="Disordered" evidence="6">
    <location>
        <begin position="687"/>
        <end position="719"/>
    </location>
</feature>
<dbReference type="SUPFAM" id="SSF56112">
    <property type="entry name" value="Protein kinase-like (PK-like)"/>
    <property type="match status" value="1"/>
</dbReference>
<feature type="compositionally biased region" description="Low complexity" evidence="6">
    <location>
        <begin position="540"/>
        <end position="554"/>
    </location>
</feature>
<feature type="compositionally biased region" description="Low complexity" evidence="6">
    <location>
        <begin position="752"/>
        <end position="768"/>
    </location>
</feature>
<proteinExistence type="predicted"/>
<dbReference type="InterPro" id="IPR011009">
    <property type="entry name" value="Kinase-like_dom_sf"/>
</dbReference>
<feature type="region of interest" description="Disordered" evidence="6">
    <location>
        <begin position="293"/>
        <end position="314"/>
    </location>
</feature>
<feature type="region of interest" description="Disordered" evidence="6">
    <location>
        <begin position="820"/>
        <end position="879"/>
    </location>
</feature>
<evidence type="ECO:0000256" key="4">
    <source>
        <dbReference type="ARBA" id="ARBA00022840"/>
    </source>
</evidence>
<feature type="domain" description="Protein kinase" evidence="7">
    <location>
        <begin position="882"/>
        <end position="1157"/>
    </location>
</feature>
<dbReference type="GO" id="GO:0005634">
    <property type="term" value="C:nucleus"/>
    <property type="evidence" value="ECO:0007669"/>
    <property type="project" value="TreeGrafter"/>
</dbReference>
<protein>
    <recommendedName>
        <fullName evidence="7">Protein kinase domain-containing protein</fullName>
    </recommendedName>
</protein>
<dbReference type="Proteomes" id="UP000186601">
    <property type="component" value="Unassembled WGS sequence"/>
</dbReference>
<name>A0A2R6PCI5_9APHY</name>
<organism evidence="8 9">
    <name type="scientific">Hermanssonia centrifuga</name>
    <dbReference type="NCBI Taxonomy" id="98765"/>
    <lineage>
        <taxon>Eukaryota</taxon>
        <taxon>Fungi</taxon>
        <taxon>Dikarya</taxon>
        <taxon>Basidiomycota</taxon>
        <taxon>Agaricomycotina</taxon>
        <taxon>Agaricomycetes</taxon>
        <taxon>Polyporales</taxon>
        <taxon>Meruliaceae</taxon>
        <taxon>Hermanssonia</taxon>
    </lineage>
</organism>
<dbReference type="OrthoDB" id="5337378at2759"/>
<keyword evidence="2 5" id="KW-0547">Nucleotide-binding</keyword>
<dbReference type="STRING" id="98765.A0A2R6PCI5"/>
<comment type="caution">
    <text evidence="8">The sequence shown here is derived from an EMBL/GenBank/DDBJ whole genome shotgun (WGS) entry which is preliminary data.</text>
</comment>
<dbReference type="SMART" id="SM00220">
    <property type="entry name" value="S_TKc"/>
    <property type="match status" value="1"/>
</dbReference>
<feature type="compositionally biased region" description="Polar residues" evidence="6">
    <location>
        <begin position="328"/>
        <end position="350"/>
    </location>
</feature>
<keyword evidence="1" id="KW-0808">Transferase</keyword>
<dbReference type="GO" id="GO:0005524">
    <property type="term" value="F:ATP binding"/>
    <property type="evidence" value="ECO:0007669"/>
    <property type="project" value="UniProtKB-UniRule"/>
</dbReference>
<dbReference type="InterPro" id="IPR017441">
    <property type="entry name" value="Protein_kinase_ATP_BS"/>
</dbReference>
<feature type="binding site" evidence="5">
    <location>
        <position position="914"/>
    </location>
    <ligand>
        <name>ATP</name>
        <dbReference type="ChEBI" id="CHEBI:30616"/>
    </ligand>
</feature>